<dbReference type="GO" id="GO:0016705">
    <property type="term" value="F:oxidoreductase activity, acting on paired donors, with incorporation or reduction of molecular oxygen"/>
    <property type="evidence" value="ECO:0007669"/>
    <property type="project" value="InterPro"/>
</dbReference>
<keyword evidence="7" id="KW-0503">Monooxygenase</keyword>
<dbReference type="EMBL" id="BAABME010000089">
    <property type="protein sequence ID" value="GAA0139441.1"/>
    <property type="molecule type" value="Genomic_DNA"/>
</dbReference>
<dbReference type="GO" id="GO:0005506">
    <property type="term" value="F:iron ion binding"/>
    <property type="evidence" value="ECO:0007669"/>
    <property type="project" value="InterPro"/>
</dbReference>
<name>A0AAV3QMS1_LITER</name>
<keyword evidence="8" id="KW-0812">Transmembrane</keyword>
<organism evidence="10 11">
    <name type="scientific">Lithospermum erythrorhizon</name>
    <name type="common">Purple gromwell</name>
    <name type="synonym">Lithospermum officinale var. erythrorhizon</name>
    <dbReference type="NCBI Taxonomy" id="34254"/>
    <lineage>
        <taxon>Eukaryota</taxon>
        <taxon>Viridiplantae</taxon>
        <taxon>Streptophyta</taxon>
        <taxon>Embryophyta</taxon>
        <taxon>Tracheophyta</taxon>
        <taxon>Spermatophyta</taxon>
        <taxon>Magnoliopsida</taxon>
        <taxon>eudicotyledons</taxon>
        <taxon>Gunneridae</taxon>
        <taxon>Pentapetalae</taxon>
        <taxon>asterids</taxon>
        <taxon>lamiids</taxon>
        <taxon>Boraginales</taxon>
        <taxon>Boraginaceae</taxon>
        <taxon>Boraginoideae</taxon>
        <taxon>Lithospermeae</taxon>
        <taxon>Lithospermum</taxon>
    </lineage>
</organism>
<dbReference type="GO" id="GO:0006629">
    <property type="term" value="P:lipid metabolic process"/>
    <property type="evidence" value="ECO:0007669"/>
    <property type="project" value="UniProtKB-ARBA"/>
</dbReference>
<sequence length="512" mass="59762">MAITIGYFECFLIAFSIIISLYYLRTRRFYGSSIPINWPLFGMMPSLAHNAHRMHEFATEVLKETGGTFLIKGLRISNSDILITCDPSNIHHIFSRNFSNYPKGPEFREIFEILGDGIFNADYKLWEMHRKTTMTLMNHANFHRLLEQTTWRKIEKGLLQVLEKFCDSKTEFDLQDIFQRFTFDSITMLLLDYDPGCLTIDLPFIACEKAFNVAIDALFQRHTLPTSVWKLQKWLRIGKEKQLVKAWNSFDEFLYPVISLKQEELNRSALEGDPEEFPFLTVFLKLYEENGKFEASGDLKKFMRDTFLNLIFAGRDTTSTTLTWLFWLISKNPEAEYKILKEIKEKLLVKDENKWRFFSARESHQLVYLHGALCESLRLFPPVSMEHKAPEKTDLLPSGHRLNPNTKVLISFYSVGRMETVWGKDCLDFKPERWISEHGTSKHEPSFKFPAFNAGPRTCVGKEMAFMQMKMVAASVLYYYHVEVVENHPVSPSPSVILQVKDGLMVRLRRRN</sequence>
<comment type="similarity">
    <text evidence="2 7">Belongs to the cytochrome P450 family.</text>
</comment>
<reference evidence="10 11" key="1">
    <citation type="submission" date="2024-01" db="EMBL/GenBank/DDBJ databases">
        <title>The complete chloroplast genome sequence of Lithospermum erythrorhizon: insights into the phylogenetic relationship among Boraginaceae species and the maternal lineages of purple gromwells.</title>
        <authorList>
            <person name="Okada T."/>
            <person name="Watanabe K."/>
        </authorList>
    </citation>
    <scope>NUCLEOTIDE SEQUENCE [LARGE SCALE GENOMIC DNA]</scope>
</reference>
<dbReference type="InterPro" id="IPR002401">
    <property type="entry name" value="Cyt_P450_E_grp-I"/>
</dbReference>
<dbReference type="Gene3D" id="1.10.630.10">
    <property type="entry name" value="Cytochrome P450"/>
    <property type="match status" value="1"/>
</dbReference>
<gene>
    <name evidence="9" type="ORF">LIER_00981</name>
    <name evidence="10" type="ORF">LIER_19634</name>
</gene>
<evidence type="ECO:0000313" key="10">
    <source>
        <dbReference type="EMBL" id="GAA0163863.1"/>
    </source>
</evidence>
<evidence type="ECO:0000256" key="3">
    <source>
        <dbReference type="ARBA" id="ARBA00022723"/>
    </source>
</evidence>
<comment type="caution">
    <text evidence="10">The sequence shown here is derived from an EMBL/GenBank/DDBJ whole genome shotgun (WGS) entry which is preliminary data.</text>
</comment>
<dbReference type="Pfam" id="PF00067">
    <property type="entry name" value="p450"/>
    <property type="match status" value="1"/>
</dbReference>
<evidence type="ECO:0000313" key="9">
    <source>
        <dbReference type="EMBL" id="GAA0139441.1"/>
    </source>
</evidence>
<keyword evidence="5 6" id="KW-0408">Iron</keyword>
<keyword evidence="11" id="KW-1185">Reference proteome</keyword>
<keyword evidence="3 6" id="KW-0479">Metal-binding</keyword>
<dbReference type="CDD" id="cd11064">
    <property type="entry name" value="CYP86A"/>
    <property type="match status" value="1"/>
</dbReference>
<evidence type="ECO:0000256" key="1">
    <source>
        <dbReference type="ARBA" id="ARBA00001971"/>
    </source>
</evidence>
<dbReference type="InterPro" id="IPR017972">
    <property type="entry name" value="Cyt_P450_CS"/>
</dbReference>
<dbReference type="GO" id="GO:0004497">
    <property type="term" value="F:monooxygenase activity"/>
    <property type="evidence" value="ECO:0007669"/>
    <property type="project" value="UniProtKB-KW"/>
</dbReference>
<dbReference type="PROSITE" id="PS00086">
    <property type="entry name" value="CYTOCHROME_P450"/>
    <property type="match status" value="1"/>
</dbReference>
<dbReference type="PRINTS" id="PR00463">
    <property type="entry name" value="EP450I"/>
</dbReference>
<dbReference type="AlphaFoldDB" id="A0AAV3QMS1"/>
<evidence type="ECO:0000256" key="2">
    <source>
        <dbReference type="ARBA" id="ARBA00010617"/>
    </source>
</evidence>
<keyword evidence="8" id="KW-1133">Transmembrane helix</keyword>
<evidence type="ECO:0000256" key="4">
    <source>
        <dbReference type="ARBA" id="ARBA00023002"/>
    </source>
</evidence>
<dbReference type="SUPFAM" id="SSF48264">
    <property type="entry name" value="Cytochrome P450"/>
    <property type="match status" value="1"/>
</dbReference>
<dbReference type="PANTHER" id="PTHR24296">
    <property type="entry name" value="CYTOCHROME P450"/>
    <property type="match status" value="1"/>
</dbReference>
<dbReference type="InterPro" id="IPR001128">
    <property type="entry name" value="Cyt_P450"/>
</dbReference>
<keyword evidence="8" id="KW-0472">Membrane</keyword>
<evidence type="ECO:0000256" key="6">
    <source>
        <dbReference type="PIRSR" id="PIRSR602401-1"/>
    </source>
</evidence>
<dbReference type="GO" id="GO:0020037">
    <property type="term" value="F:heme binding"/>
    <property type="evidence" value="ECO:0007669"/>
    <property type="project" value="InterPro"/>
</dbReference>
<keyword evidence="6 7" id="KW-0349">Heme</keyword>
<keyword evidence="4 7" id="KW-0560">Oxidoreductase</keyword>
<feature type="transmembrane region" description="Helical" evidence="8">
    <location>
        <begin position="6"/>
        <end position="24"/>
    </location>
</feature>
<dbReference type="Proteomes" id="UP001454036">
    <property type="component" value="Unassembled WGS sequence"/>
</dbReference>
<dbReference type="PRINTS" id="PR00385">
    <property type="entry name" value="P450"/>
</dbReference>
<feature type="binding site" description="axial binding residue" evidence="6">
    <location>
        <position position="459"/>
    </location>
    <ligand>
        <name>heme</name>
        <dbReference type="ChEBI" id="CHEBI:30413"/>
    </ligand>
    <ligandPart>
        <name>Fe</name>
        <dbReference type="ChEBI" id="CHEBI:18248"/>
    </ligandPart>
</feature>
<dbReference type="EMBL" id="BAABME010004874">
    <property type="protein sequence ID" value="GAA0163863.1"/>
    <property type="molecule type" value="Genomic_DNA"/>
</dbReference>
<comment type="cofactor">
    <cofactor evidence="1 6">
        <name>heme</name>
        <dbReference type="ChEBI" id="CHEBI:30413"/>
    </cofactor>
</comment>
<evidence type="ECO:0000256" key="7">
    <source>
        <dbReference type="RuleBase" id="RU000461"/>
    </source>
</evidence>
<dbReference type="InterPro" id="IPR036396">
    <property type="entry name" value="Cyt_P450_sf"/>
</dbReference>
<evidence type="ECO:0000313" key="11">
    <source>
        <dbReference type="Proteomes" id="UP001454036"/>
    </source>
</evidence>
<protein>
    <submittedName>
        <fullName evidence="10">Oxygenase</fullName>
    </submittedName>
</protein>
<proteinExistence type="inferred from homology"/>
<evidence type="ECO:0000256" key="8">
    <source>
        <dbReference type="SAM" id="Phobius"/>
    </source>
</evidence>
<evidence type="ECO:0000256" key="5">
    <source>
        <dbReference type="ARBA" id="ARBA00023004"/>
    </source>
</evidence>
<accession>A0AAV3QMS1</accession>